<dbReference type="EMBL" id="KV504417">
    <property type="protein sequence ID" value="OCT55298.1"/>
    <property type="molecule type" value="Genomic_DNA"/>
</dbReference>
<sequence length="75" mass="7843">DGVGEGTSFFQEGKKPADEENVGSVLSHYGPAPFFEGFFDISESGSSPTSTLCTVESGEIEESSSGDMTGENEKV</sequence>
<feature type="region of interest" description="Disordered" evidence="1">
    <location>
        <begin position="1"/>
        <end position="24"/>
    </location>
</feature>
<name>A0A974BNJ0_XENLA</name>
<evidence type="ECO:0000313" key="2">
    <source>
        <dbReference type="EMBL" id="OCT55298.1"/>
    </source>
</evidence>
<proteinExistence type="predicted"/>
<organism evidence="2">
    <name type="scientific">Xenopus laevis</name>
    <name type="common">African clawed frog</name>
    <dbReference type="NCBI Taxonomy" id="8355"/>
    <lineage>
        <taxon>Eukaryota</taxon>
        <taxon>Metazoa</taxon>
        <taxon>Chordata</taxon>
        <taxon>Craniata</taxon>
        <taxon>Vertebrata</taxon>
        <taxon>Euteleostomi</taxon>
        <taxon>Amphibia</taxon>
        <taxon>Batrachia</taxon>
        <taxon>Anura</taxon>
        <taxon>Pipoidea</taxon>
        <taxon>Pipidae</taxon>
        <taxon>Xenopodinae</taxon>
        <taxon>Xenopus</taxon>
        <taxon>Xenopus</taxon>
    </lineage>
</organism>
<dbReference type="AlphaFoldDB" id="A0A974BNJ0"/>
<accession>A0A974BNJ0</accession>
<reference evidence="2" key="1">
    <citation type="submission" date="2016-05" db="EMBL/GenBank/DDBJ databases">
        <title>WGS assembly of Xenopus laevis.</title>
        <authorList>
            <person name="Session A."/>
            <person name="Uno Y."/>
            <person name="Kwon T."/>
            <person name="Chapman J."/>
            <person name="Toyoda A."/>
            <person name="Takahashi S."/>
            <person name="Fukui A."/>
            <person name="Hikosaka A."/>
            <person name="Putnam N."/>
            <person name="Stites J."/>
            <person name="Van Heeringen S."/>
            <person name="Quigley I."/>
            <person name="Heinz S."/>
            <person name="Hellsten U."/>
            <person name="Lyons J."/>
            <person name="Suzuki A."/>
            <person name="Kondo M."/>
            <person name="Ogino H."/>
            <person name="Ochi H."/>
            <person name="Bogdanovic O."/>
            <person name="Lister R."/>
            <person name="Georgiou G."/>
            <person name="Paranjpe S."/>
            <person name="Van Kruijsbergen I."/>
            <person name="Mozaffari S."/>
            <person name="Shu S."/>
            <person name="Schmutz J."/>
            <person name="Jenkins J."/>
            <person name="Grimwood J."/>
            <person name="Carlson J."/>
            <person name="Mitros T."/>
            <person name="Simakov O."/>
            <person name="Heald R."/>
            <person name="Miller K."/>
            <person name="Haudenschild C."/>
            <person name="Kuroki Y."/>
            <person name="Tanaka T."/>
            <person name="Michiue T."/>
            <person name="Watanabe M."/>
            <person name="Kinoshita T."/>
            <person name="Ohta Y."/>
            <person name="Mawaribuchi S."/>
            <person name="Suzuki Y."/>
            <person name="Haramoto Y."/>
            <person name="Yamamoto T."/>
            <person name="Takagi C."/>
            <person name="Kitzman J."/>
            <person name="Shendure J."/>
            <person name="Nakayama T."/>
            <person name="Izutsu Y."/>
            <person name="Robert J."/>
            <person name="Dichmann D."/>
            <person name="Flajnik M."/>
            <person name="Houston D."/>
            <person name="Marcotte E."/>
            <person name="Wallingford J."/>
            <person name="Ito Y."/>
            <person name="Asashima M."/>
            <person name="Ueno N."/>
            <person name="Matsuda Y."/>
            <person name="Jan Veenstra G."/>
            <person name="Fujiyama A."/>
            <person name="Harland R."/>
            <person name="Taira M."/>
            <person name="Rokhsar D.S."/>
        </authorList>
    </citation>
    <scope>NUCLEOTIDE SEQUENCE</scope>
    <source>
        <strain evidence="2">J</strain>
        <tissue evidence="2">Blood</tissue>
    </source>
</reference>
<evidence type="ECO:0000256" key="1">
    <source>
        <dbReference type="SAM" id="MobiDB-lite"/>
    </source>
</evidence>
<gene>
    <name evidence="2" type="ORF">XELAEV_18003195mg</name>
</gene>
<protein>
    <submittedName>
        <fullName evidence="2">Uncharacterized protein</fullName>
    </submittedName>
</protein>
<feature type="region of interest" description="Disordered" evidence="1">
    <location>
        <begin position="46"/>
        <end position="75"/>
    </location>
</feature>
<dbReference type="Proteomes" id="UP000694892">
    <property type="component" value="Unassembled WGS sequence"/>
</dbReference>
<feature type="non-terminal residue" evidence="2">
    <location>
        <position position="1"/>
    </location>
</feature>